<comment type="subcellular location">
    <subcellularLocation>
        <location evidence="1">Membrane</location>
        <topology evidence="1">Multi-pass membrane protein</topology>
    </subcellularLocation>
</comment>
<comment type="caution">
    <text evidence="7">The sequence shown here is derived from an EMBL/GenBank/DDBJ whole genome shotgun (WGS) entry which is preliminary data.</text>
</comment>
<evidence type="ECO:0000256" key="5">
    <source>
        <dbReference type="ARBA" id="ARBA00023136"/>
    </source>
</evidence>
<reference evidence="7" key="1">
    <citation type="submission" date="2021-04" db="EMBL/GenBank/DDBJ databases">
        <title>Sequencing of actinobacteria type strains.</title>
        <authorList>
            <person name="Nguyen G.-S."/>
            <person name="Wentzel A."/>
        </authorList>
    </citation>
    <scope>NUCLEOTIDE SEQUENCE</scope>
    <source>
        <strain evidence="7">DSM 42095</strain>
    </source>
</reference>
<name>A0A8T4J919_9ACTN</name>
<evidence type="ECO:0000313" key="8">
    <source>
        <dbReference type="Proteomes" id="UP000675554"/>
    </source>
</evidence>
<gene>
    <name evidence="7" type="ORF">KDA82_35065</name>
</gene>
<dbReference type="Proteomes" id="UP000675554">
    <property type="component" value="Unassembled WGS sequence"/>
</dbReference>
<evidence type="ECO:0000313" key="7">
    <source>
        <dbReference type="EMBL" id="MBR7678114.1"/>
    </source>
</evidence>
<evidence type="ECO:0000256" key="4">
    <source>
        <dbReference type="ARBA" id="ARBA00022989"/>
    </source>
</evidence>
<proteinExistence type="predicted"/>
<feature type="transmembrane region" description="Helical" evidence="6">
    <location>
        <begin position="19"/>
        <end position="36"/>
    </location>
</feature>
<keyword evidence="4 6" id="KW-1133">Transmembrane helix</keyword>
<organism evidence="7 8">
    <name type="scientific">Streptomyces daliensis</name>
    <dbReference type="NCBI Taxonomy" id="299421"/>
    <lineage>
        <taxon>Bacteria</taxon>
        <taxon>Bacillati</taxon>
        <taxon>Actinomycetota</taxon>
        <taxon>Actinomycetes</taxon>
        <taxon>Kitasatosporales</taxon>
        <taxon>Streptomycetaceae</taxon>
        <taxon>Streptomyces</taxon>
    </lineage>
</organism>
<dbReference type="AlphaFoldDB" id="A0A8T4J919"/>
<dbReference type="PANTHER" id="PTHR43791">
    <property type="entry name" value="PERMEASE-RELATED"/>
    <property type="match status" value="1"/>
</dbReference>
<evidence type="ECO:0000256" key="6">
    <source>
        <dbReference type="SAM" id="Phobius"/>
    </source>
</evidence>
<feature type="transmembrane region" description="Helical" evidence="6">
    <location>
        <begin position="52"/>
        <end position="70"/>
    </location>
</feature>
<dbReference type="PANTHER" id="PTHR43791:SF36">
    <property type="entry name" value="TRANSPORTER, PUTATIVE (AFU_ORTHOLOGUE AFUA_6G08340)-RELATED"/>
    <property type="match status" value="1"/>
</dbReference>
<evidence type="ECO:0000256" key="3">
    <source>
        <dbReference type="ARBA" id="ARBA00022692"/>
    </source>
</evidence>
<keyword evidence="8" id="KW-1185">Reference proteome</keyword>
<evidence type="ECO:0000256" key="1">
    <source>
        <dbReference type="ARBA" id="ARBA00004141"/>
    </source>
</evidence>
<feature type="non-terminal residue" evidence="7">
    <location>
        <position position="71"/>
    </location>
</feature>
<protein>
    <submittedName>
        <fullName evidence="7">MFS transporter</fullName>
    </submittedName>
</protein>
<dbReference type="EMBL" id="JAGSMN010001216">
    <property type="protein sequence ID" value="MBR7678114.1"/>
    <property type="molecule type" value="Genomic_DNA"/>
</dbReference>
<dbReference type="GO" id="GO:0022857">
    <property type="term" value="F:transmembrane transporter activity"/>
    <property type="evidence" value="ECO:0007669"/>
    <property type="project" value="TreeGrafter"/>
</dbReference>
<keyword evidence="3 6" id="KW-0812">Transmembrane</keyword>
<accession>A0A8T4J919</accession>
<dbReference type="InterPro" id="IPR036259">
    <property type="entry name" value="MFS_trans_sf"/>
</dbReference>
<dbReference type="Gene3D" id="1.20.1250.20">
    <property type="entry name" value="MFS general substrate transporter like domains"/>
    <property type="match status" value="1"/>
</dbReference>
<dbReference type="GO" id="GO:0016020">
    <property type="term" value="C:membrane"/>
    <property type="evidence" value="ECO:0007669"/>
    <property type="project" value="UniProtKB-SubCell"/>
</dbReference>
<sequence length="71" mass="7898">MAHLNVEDPGLGSRTMRKVSLRIFPIVGLLYVFNYMDRSNISYAQLGMQHELGITTATFGAVAAIFFLAYV</sequence>
<evidence type="ECO:0000256" key="2">
    <source>
        <dbReference type="ARBA" id="ARBA00022448"/>
    </source>
</evidence>
<keyword evidence="2" id="KW-0813">Transport</keyword>
<dbReference type="SUPFAM" id="SSF103473">
    <property type="entry name" value="MFS general substrate transporter"/>
    <property type="match status" value="1"/>
</dbReference>
<keyword evidence="5 6" id="KW-0472">Membrane</keyword>